<dbReference type="PRINTS" id="PR00332">
    <property type="entry name" value="HISTRIAD"/>
</dbReference>
<evidence type="ECO:0000259" key="4">
    <source>
        <dbReference type="PROSITE" id="PS51084"/>
    </source>
</evidence>
<gene>
    <name evidence="6" type="ORF">FWI86_07515</name>
    <name evidence="5" type="ORF">FWJ04_06870</name>
</gene>
<reference evidence="6" key="1">
    <citation type="submission" date="2019-08" db="EMBL/GenBank/DDBJ databases">
        <authorList>
            <person name="Busch A."/>
        </authorList>
    </citation>
    <scope>NUCLEOTIDE SEQUENCE</scope>
    <source>
        <strain evidence="6">15T0085</strain>
        <strain evidence="5">17T1429</strain>
    </source>
</reference>
<evidence type="ECO:0000256" key="1">
    <source>
        <dbReference type="PIRSR" id="PIRSR601310-1"/>
    </source>
</evidence>
<dbReference type="Gene3D" id="3.30.428.10">
    <property type="entry name" value="HIT-like"/>
    <property type="match status" value="1"/>
</dbReference>
<proteinExistence type="predicted"/>
<dbReference type="eggNOG" id="COG0537">
    <property type="taxonomic scope" value="Bacteria"/>
</dbReference>
<feature type="short sequence motif" description="Histidine triad motif" evidence="2 3">
    <location>
        <begin position="96"/>
        <end position="100"/>
    </location>
</feature>
<dbReference type="PROSITE" id="PS51084">
    <property type="entry name" value="HIT_2"/>
    <property type="match status" value="1"/>
</dbReference>
<dbReference type="GO" id="GO:0003824">
    <property type="term" value="F:catalytic activity"/>
    <property type="evidence" value="ECO:0007669"/>
    <property type="project" value="InterPro"/>
</dbReference>
<evidence type="ECO:0000256" key="3">
    <source>
        <dbReference type="PROSITE-ProRule" id="PRU00464"/>
    </source>
</evidence>
<dbReference type="OMA" id="YRVVMNC"/>
<dbReference type="CDD" id="cd01276">
    <property type="entry name" value="PKCI_related"/>
    <property type="match status" value="1"/>
</dbReference>
<comment type="caution">
    <text evidence="6">The sequence shown here is derived from an EMBL/GenBank/DDBJ whole genome shotgun (WGS) entry which is preliminary data.</text>
</comment>
<dbReference type="Pfam" id="PF01230">
    <property type="entry name" value="HIT"/>
    <property type="match status" value="1"/>
</dbReference>
<dbReference type="InterPro" id="IPR011146">
    <property type="entry name" value="HIT-like"/>
</dbReference>
<accession>A0A0B3VPR0</accession>
<reference evidence="6" key="2">
    <citation type="submission" date="2020-02" db="EMBL/GenBank/DDBJ databases">
        <title>Using affinity propagation clustering for identifying bacterial clades and subclades with whole-genome sequences of Francisella tularensis.</title>
        <authorList>
            <person name="Homeier-Bachmann T."/>
            <person name="Abdel-Glil M.Y."/>
            <person name="Hackbart A."/>
            <person name="Hotzel H."/>
            <person name="Tomaso H."/>
        </authorList>
    </citation>
    <scope>NUCLEOTIDE SEQUENCE</scope>
    <source>
        <strain evidence="6">15T0085</strain>
        <strain evidence="5">17T1429</strain>
    </source>
</reference>
<organism evidence="6">
    <name type="scientific">Francisella tularensis subsp. holarctica</name>
    <dbReference type="NCBI Taxonomy" id="119857"/>
    <lineage>
        <taxon>Bacteria</taxon>
        <taxon>Pseudomonadati</taxon>
        <taxon>Pseudomonadota</taxon>
        <taxon>Gammaproteobacteria</taxon>
        <taxon>Thiotrichales</taxon>
        <taxon>Francisellaceae</taxon>
        <taxon>Francisella</taxon>
    </lineage>
</organism>
<dbReference type="KEGG" id="ftv:CH67_699"/>
<dbReference type="KEGG" id="ftc:DA46_297"/>
<dbReference type="EMBL" id="JAAGJP010000054">
    <property type="protein sequence ID" value="NDS68851.1"/>
    <property type="molecule type" value="Genomic_DNA"/>
</dbReference>
<dbReference type="PANTHER" id="PTHR23089">
    <property type="entry name" value="HISTIDINE TRIAD HIT PROTEIN"/>
    <property type="match status" value="1"/>
</dbReference>
<name>A0A0B3VPR0_FRATU</name>
<dbReference type="KEGG" id="ftz:CH68_433"/>
<feature type="domain" description="HIT" evidence="4">
    <location>
        <begin position="5"/>
        <end position="112"/>
    </location>
</feature>
<dbReference type="InterPro" id="IPR036265">
    <property type="entry name" value="HIT-like_sf"/>
</dbReference>
<dbReference type="EMBL" id="JAAGKH010000053">
    <property type="protein sequence ID" value="NDR89337.1"/>
    <property type="molecule type" value="Genomic_DNA"/>
</dbReference>
<sequence length="112" mass="12500">MSDCIFCKIITGEIPSKKVYEDENIFAFHDINPAADVHILVIPKKHIASLNDLTEQDQELMGKFILSIPKVAKLMGLKGFKTIFNTGKEGGQMVFHLHAHILGGKIRSKLPE</sequence>
<dbReference type="RefSeq" id="WP_003022010.1">
    <property type="nucleotide sequence ID" value="NZ_CP009693.1"/>
</dbReference>
<protein>
    <submittedName>
        <fullName evidence="6">Histidine triad nucleotide-binding protein</fullName>
    </submittedName>
</protein>
<dbReference type="AlphaFoldDB" id="A0A0B3VPR0"/>
<dbReference type="SUPFAM" id="SSF54197">
    <property type="entry name" value="HIT-like"/>
    <property type="match status" value="1"/>
</dbReference>
<evidence type="ECO:0000313" key="5">
    <source>
        <dbReference type="EMBL" id="NDR89337.1"/>
    </source>
</evidence>
<dbReference type="InterPro" id="IPR001310">
    <property type="entry name" value="Histidine_triad_HIT"/>
</dbReference>
<feature type="active site" description="Tele-AMP-histidine intermediate" evidence="1">
    <location>
        <position position="98"/>
    </location>
</feature>
<dbReference type="HOGENOM" id="CLU_056776_8_1_6"/>
<evidence type="ECO:0000256" key="2">
    <source>
        <dbReference type="PIRSR" id="PIRSR601310-3"/>
    </source>
</evidence>
<evidence type="ECO:0000313" key="6">
    <source>
        <dbReference type="EMBL" id="NDS68851.1"/>
    </source>
</evidence>